<feature type="region of interest" description="Disordered" evidence="3">
    <location>
        <begin position="270"/>
        <end position="312"/>
    </location>
</feature>
<feature type="domain" description="CCHC-type" evidence="4">
    <location>
        <begin position="327"/>
        <end position="341"/>
    </location>
</feature>
<name>A0AAD6T2X6_9AGAR</name>
<proteinExistence type="predicted"/>
<dbReference type="GO" id="GO:0003676">
    <property type="term" value="F:nucleic acid binding"/>
    <property type="evidence" value="ECO:0007669"/>
    <property type="project" value="InterPro"/>
</dbReference>
<evidence type="ECO:0000256" key="3">
    <source>
        <dbReference type="SAM" id="MobiDB-lite"/>
    </source>
</evidence>
<sequence>MATAIIMGIGMVNDNNPPKFETESADDLMKFVDHANQIFALAGITTDGDRKKRLTDYLSVSKKELWRAMKSYTDGSTYDKFVEDIYKIYPEVKSTKVGSLEALDRLCRQYKGIQVYDEGLLKRFSLEYGTLVKKLLAGKAIITNAEACRRYLETLDSSFSTKLNMTISSQNILKRQMASNNPALVPLVAIADGRKEDTIEIANLIDMAEAMAEGQQGSEALTHGVGSTSHLRDFSVMKKERSEELEDIAGSVAYLKDVVMLMQKDNQSVQSEMMKTLQQALRNPPPVRERDEPPYKEQSKPSSMPSRPSQDDYYMMTRDQMDNSQECYYCDGTGHYARGCPVKEKHIMKGWILVESGKLKLGDGNWIPKGDGPRILSRVGSERVQCRMMLTATVQSCVSTCALSAGYKKGRKAWIYGRKFRSSADERAKSSAVEMTGIARISSQGTIDEECVLKHGRGPTHQLDELQNQHHDAVRQLNA</sequence>
<keyword evidence="1" id="KW-0507">mRNA processing</keyword>
<reference evidence="5" key="1">
    <citation type="submission" date="2023-03" db="EMBL/GenBank/DDBJ databases">
        <title>Massive genome expansion in bonnet fungi (Mycena s.s.) driven by repeated elements and novel gene families across ecological guilds.</title>
        <authorList>
            <consortium name="Lawrence Berkeley National Laboratory"/>
            <person name="Harder C.B."/>
            <person name="Miyauchi S."/>
            <person name="Viragh M."/>
            <person name="Kuo A."/>
            <person name="Thoen E."/>
            <person name="Andreopoulos B."/>
            <person name="Lu D."/>
            <person name="Skrede I."/>
            <person name="Drula E."/>
            <person name="Henrissat B."/>
            <person name="Morin E."/>
            <person name="Kohler A."/>
            <person name="Barry K."/>
            <person name="LaButti K."/>
            <person name="Morin E."/>
            <person name="Salamov A."/>
            <person name="Lipzen A."/>
            <person name="Mereny Z."/>
            <person name="Hegedus B."/>
            <person name="Baldrian P."/>
            <person name="Stursova M."/>
            <person name="Weitz H."/>
            <person name="Taylor A."/>
            <person name="Grigoriev I.V."/>
            <person name="Nagy L.G."/>
            <person name="Martin F."/>
            <person name="Kauserud H."/>
        </authorList>
    </citation>
    <scope>NUCLEOTIDE SEQUENCE</scope>
    <source>
        <strain evidence="5">CBHHK200</strain>
    </source>
</reference>
<dbReference type="Gene3D" id="4.10.60.10">
    <property type="entry name" value="Zinc finger, CCHC-type"/>
    <property type="match status" value="1"/>
</dbReference>
<gene>
    <name evidence="5" type="ORF">C8F04DRAFT_1179433</name>
</gene>
<evidence type="ECO:0000313" key="6">
    <source>
        <dbReference type="Proteomes" id="UP001218188"/>
    </source>
</evidence>
<protein>
    <recommendedName>
        <fullName evidence="4">CCHC-type domain-containing protein</fullName>
    </recommendedName>
</protein>
<dbReference type="PROSITE" id="PS50158">
    <property type="entry name" value="ZF_CCHC"/>
    <property type="match status" value="1"/>
</dbReference>
<dbReference type="EMBL" id="JARJCM010000030">
    <property type="protein sequence ID" value="KAJ7038761.1"/>
    <property type="molecule type" value="Genomic_DNA"/>
</dbReference>
<comment type="caution">
    <text evidence="5">The sequence shown here is derived from an EMBL/GenBank/DDBJ whole genome shotgun (WGS) entry which is preliminary data.</text>
</comment>
<accession>A0AAD6T2X6</accession>
<evidence type="ECO:0000256" key="1">
    <source>
        <dbReference type="ARBA" id="ARBA00022664"/>
    </source>
</evidence>
<dbReference type="GO" id="GO:0008270">
    <property type="term" value="F:zinc ion binding"/>
    <property type="evidence" value="ECO:0007669"/>
    <property type="project" value="UniProtKB-KW"/>
</dbReference>
<keyword evidence="2" id="KW-0479">Metal-binding</keyword>
<dbReference type="Proteomes" id="UP001218188">
    <property type="component" value="Unassembled WGS sequence"/>
</dbReference>
<keyword evidence="6" id="KW-1185">Reference proteome</keyword>
<dbReference type="SUPFAM" id="SSF57756">
    <property type="entry name" value="Retrovirus zinc finger-like domains"/>
    <property type="match status" value="1"/>
</dbReference>
<dbReference type="GO" id="GO:0006397">
    <property type="term" value="P:mRNA processing"/>
    <property type="evidence" value="ECO:0007669"/>
    <property type="project" value="UniProtKB-KW"/>
</dbReference>
<feature type="compositionally biased region" description="Basic and acidic residues" evidence="3">
    <location>
        <begin position="287"/>
        <end position="299"/>
    </location>
</feature>
<evidence type="ECO:0000256" key="2">
    <source>
        <dbReference type="PROSITE-ProRule" id="PRU00047"/>
    </source>
</evidence>
<dbReference type="InterPro" id="IPR001878">
    <property type="entry name" value="Znf_CCHC"/>
</dbReference>
<evidence type="ECO:0000259" key="4">
    <source>
        <dbReference type="PROSITE" id="PS50158"/>
    </source>
</evidence>
<evidence type="ECO:0000313" key="5">
    <source>
        <dbReference type="EMBL" id="KAJ7038761.1"/>
    </source>
</evidence>
<keyword evidence="2" id="KW-0863">Zinc-finger</keyword>
<feature type="compositionally biased region" description="Polar residues" evidence="3">
    <location>
        <begin position="270"/>
        <end position="281"/>
    </location>
</feature>
<dbReference type="AlphaFoldDB" id="A0AAD6T2X6"/>
<dbReference type="SMART" id="SM00343">
    <property type="entry name" value="ZnF_C2HC"/>
    <property type="match status" value="1"/>
</dbReference>
<keyword evidence="2" id="KW-0862">Zinc</keyword>
<organism evidence="5 6">
    <name type="scientific">Mycena alexandri</name>
    <dbReference type="NCBI Taxonomy" id="1745969"/>
    <lineage>
        <taxon>Eukaryota</taxon>
        <taxon>Fungi</taxon>
        <taxon>Dikarya</taxon>
        <taxon>Basidiomycota</taxon>
        <taxon>Agaricomycotina</taxon>
        <taxon>Agaricomycetes</taxon>
        <taxon>Agaricomycetidae</taxon>
        <taxon>Agaricales</taxon>
        <taxon>Marasmiineae</taxon>
        <taxon>Mycenaceae</taxon>
        <taxon>Mycena</taxon>
    </lineage>
</organism>
<dbReference type="InterPro" id="IPR036875">
    <property type="entry name" value="Znf_CCHC_sf"/>
</dbReference>